<dbReference type="InterPro" id="IPR036398">
    <property type="entry name" value="CA_dom_sf"/>
</dbReference>
<evidence type="ECO:0000256" key="3">
    <source>
        <dbReference type="ARBA" id="ARBA00022833"/>
    </source>
</evidence>
<protein>
    <recommendedName>
        <fullName evidence="4">Carbonic anhydrase</fullName>
        <ecNumber evidence="4">4.2.1.1</ecNumber>
    </recommendedName>
</protein>
<feature type="signal peptide" evidence="4">
    <location>
        <begin position="1"/>
        <end position="18"/>
    </location>
</feature>
<gene>
    <name evidence="6" type="primary">CA2</name>
    <name evidence="6" type="ORF">Bhyg_11124</name>
</gene>
<feature type="chain" id="PRO_5040540999" description="Carbonic anhydrase" evidence="4">
    <location>
        <begin position="19"/>
        <end position="300"/>
    </location>
</feature>
<dbReference type="InterPro" id="IPR018338">
    <property type="entry name" value="Carbonic_anhydrase_a-class_CS"/>
</dbReference>
<dbReference type="PROSITE" id="PS00162">
    <property type="entry name" value="ALPHA_CA_1"/>
    <property type="match status" value="1"/>
</dbReference>
<comment type="function">
    <text evidence="4">Reversible hydration of carbon dioxide.</text>
</comment>
<keyword evidence="2 4" id="KW-0479">Metal-binding</keyword>
<comment type="catalytic activity">
    <reaction evidence="4">
        <text>hydrogencarbonate + H(+) = CO2 + H2O</text>
        <dbReference type="Rhea" id="RHEA:10748"/>
        <dbReference type="ChEBI" id="CHEBI:15377"/>
        <dbReference type="ChEBI" id="CHEBI:15378"/>
        <dbReference type="ChEBI" id="CHEBI:16526"/>
        <dbReference type="ChEBI" id="CHEBI:17544"/>
        <dbReference type="EC" id="4.2.1.1"/>
    </reaction>
</comment>
<reference evidence="6" key="1">
    <citation type="submission" date="2022-07" db="EMBL/GenBank/DDBJ databases">
        <authorList>
            <person name="Trinca V."/>
            <person name="Uliana J.V.C."/>
            <person name="Torres T.T."/>
            <person name="Ward R.J."/>
            <person name="Monesi N."/>
        </authorList>
    </citation>
    <scope>NUCLEOTIDE SEQUENCE</scope>
    <source>
        <strain evidence="6">HSMRA1968</strain>
        <tissue evidence="6">Whole embryos</tissue>
    </source>
</reference>
<dbReference type="EC" id="4.2.1.1" evidence="4"/>
<evidence type="ECO:0000313" key="6">
    <source>
        <dbReference type="EMBL" id="KAJ6638389.1"/>
    </source>
</evidence>
<keyword evidence="4" id="KW-0732">Signal</keyword>
<keyword evidence="4" id="KW-0456">Lyase</keyword>
<comment type="caution">
    <text evidence="6">The sequence shown here is derived from an EMBL/GenBank/DDBJ whole genome shotgun (WGS) entry which is preliminary data.</text>
</comment>
<dbReference type="GO" id="GO:0008270">
    <property type="term" value="F:zinc ion binding"/>
    <property type="evidence" value="ECO:0007669"/>
    <property type="project" value="UniProtKB-UniRule"/>
</dbReference>
<sequence>MWILSFLVILCGTTIAFADHWGYPIEQANGVVKGEENWGGQCALGRRQSPIDLAEDASVVGYYPYLSFINYTQPIQNAKVRNTGHSLQIDITDGQEYLMTGGGLKGTYMMDQMHFHWASEHTLNNERYGLELHIVSHEKRFGTFAEAVKNKNGIAVLGILFHVSDAHNIDLKNILDSAEPIKNGVGQSSLIKAPLAPADFLPKNRNSFFRYEGSLTTPTCDEAVVWTVLTETVPFAMLQIERFKETTDDVGAQLTNNYRQLQRLNSRPLVYVKSYEESASSMTAMSISLLVLTQIVRKLL</sequence>
<dbReference type="Pfam" id="PF00194">
    <property type="entry name" value="Carb_anhydrase"/>
    <property type="match status" value="1"/>
</dbReference>
<dbReference type="InterPro" id="IPR023561">
    <property type="entry name" value="Carbonic_anhydrase_a-class"/>
</dbReference>
<evidence type="ECO:0000256" key="2">
    <source>
        <dbReference type="ARBA" id="ARBA00022723"/>
    </source>
</evidence>
<name>A0A9Q0MW42_9DIPT</name>
<dbReference type="OrthoDB" id="429145at2759"/>
<dbReference type="PROSITE" id="PS51144">
    <property type="entry name" value="ALPHA_CA_2"/>
    <property type="match status" value="1"/>
</dbReference>
<evidence type="ECO:0000259" key="5">
    <source>
        <dbReference type="PROSITE" id="PS51144"/>
    </source>
</evidence>
<evidence type="ECO:0000256" key="1">
    <source>
        <dbReference type="ARBA" id="ARBA00010718"/>
    </source>
</evidence>
<dbReference type="EMBL" id="WJQU01000003">
    <property type="protein sequence ID" value="KAJ6638389.1"/>
    <property type="molecule type" value="Genomic_DNA"/>
</dbReference>
<evidence type="ECO:0000313" key="7">
    <source>
        <dbReference type="Proteomes" id="UP001151699"/>
    </source>
</evidence>
<dbReference type="PANTHER" id="PTHR18952:SF270">
    <property type="entry name" value="CARBONIC ANHYDRASE"/>
    <property type="match status" value="1"/>
</dbReference>
<organism evidence="6 7">
    <name type="scientific">Pseudolycoriella hygida</name>
    <dbReference type="NCBI Taxonomy" id="35572"/>
    <lineage>
        <taxon>Eukaryota</taxon>
        <taxon>Metazoa</taxon>
        <taxon>Ecdysozoa</taxon>
        <taxon>Arthropoda</taxon>
        <taxon>Hexapoda</taxon>
        <taxon>Insecta</taxon>
        <taxon>Pterygota</taxon>
        <taxon>Neoptera</taxon>
        <taxon>Endopterygota</taxon>
        <taxon>Diptera</taxon>
        <taxon>Nematocera</taxon>
        <taxon>Sciaroidea</taxon>
        <taxon>Sciaridae</taxon>
        <taxon>Pseudolycoriella</taxon>
    </lineage>
</organism>
<keyword evidence="7" id="KW-1185">Reference proteome</keyword>
<evidence type="ECO:0000256" key="4">
    <source>
        <dbReference type="RuleBase" id="RU367011"/>
    </source>
</evidence>
<dbReference type="CDD" id="cd00326">
    <property type="entry name" value="alpha_CA"/>
    <property type="match status" value="1"/>
</dbReference>
<feature type="domain" description="Alpha-carbonic anhydrase" evidence="5">
    <location>
        <begin position="19"/>
        <end position="273"/>
    </location>
</feature>
<dbReference type="AlphaFoldDB" id="A0A9Q0MW42"/>
<comment type="similarity">
    <text evidence="1 4">Belongs to the alpha-carbonic anhydrase family.</text>
</comment>
<comment type="cofactor">
    <cofactor evidence="4">
        <name>Zn(2+)</name>
        <dbReference type="ChEBI" id="CHEBI:29105"/>
    </cofactor>
</comment>
<dbReference type="Proteomes" id="UP001151699">
    <property type="component" value="Chromosome X"/>
</dbReference>
<dbReference type="InterPro" id="IPR001148">
    <property type="entry name" value="CA_dom"/>
</dbReference>
<keyword evidence="3 4" id="KW-0862">Zinc</keyword>
<dbReference type="SMART" id="SM01057">
    <property type="entry name" value="Carb_anhydrase"/>
    <property type="match status" value="1"/>
</dbReference>
<dbReference type="GO" id="GO:0005737">
    <property type="term" value="C:cytoplasm"/>
    <property type="evidence" value="ECO:0007669"/>
    <property type="project" value="TreeGrafter"/>
</dbReference>
<dbReference type="Gene3D" id="3.10.200.10">
    <property type="entry name" value="Alpha carbonic anhydrase"/>
    <property type="match status" value="1"/>
</dbReference>
<accession>A0A9Q0MW42</accession>
<dbReference type="GO" id="GO:0004089">
    <property type="term" value="F:carbonate dehydratase activity"/>
    <property type="evidence" value="ECO:0007669"/>
    <property type="project" value="UniProtKB-UniRule"/>
</dbReference>
<proteinExistence type="inferred from homology"/>
<dbReference type="PANTHER" id="PTHR18952">
    <property type="entry name" value="CARBONIC ANHYDRASE"/>
    <property type="match status" value="1"/>
</dbReference>
<dbReference type="SUPFAM" id="SSF51069">
    <property type="entry name" value="Carbonic anhydrase"/>
    <property type="match status" value="1"/>
</dbReference>